<dbReference type="Gene3D" id="4.10.60.30">
    <property type="entry name" value="Nanos, RNA-binding domain"/>
    <property type="match status" value="1"/>
</dbReference>
<sequence>MCCFCKHNGESRHIYMGHKLKDNQGRIVCPVLRMYSCSLCGATGDMSHTKKYCPLNKENHCLYNKSGRNSAGRKVKR</sequence>
<evidence type="ECO:0000256" key="7">
    <source>
        <dbReference type="ARBA" id="ARBA00022884"/>
    </source>
</evidence>
<evidence type="ECO:0000256" key="5">
    <source>
        <dbReference type="ARBA" id="ARBA00022833"/>
    </source>
</evidence>
<evidence type="ECO:0000256" key="2">
    <source>
        <dbReference type="ARBA" id="ARBA00022490"/>
    </source>
</evidence>
<keyword evidence="3" id="KW-0479">Metal-binding</keyword>
<name>A0ABN9GJI0_9NEOB</name>
<dbReference type="PANTHER" id="PTHR12887">
    <property type="entry name" value="NANOS PROTEIN"/>
    <property type="match status" value="1"/>
</dbReference>
<keyword evidence="6 8" id="KW-0810">Translation regulation</keyword>
<evidence type="ECO:0000313" key="11">
    <source>
        <dbReference type="Proteomes" id="UP001162483"/>
    </source>
</evidence>
<evidence type="ECO:0000259" key="9">
    <source>
        <dbReference type="PROSITE" id="PS51522"/>
    </source>
</evidence>
<evidence type="ECO:0000256" key="6">
    <source>
        <dbReference type="ARBA" id="ARBA00022845"/>
    </source>
</evidence>
<reference evidence="10" key="1">
    <citation type="submission" date="2023-05" db="EMBL/GenBank/DDBJ databases">
        <authorList>
            <person name="Stuckert A."/>
        </authorList>
    </citation>
    <scope>NUCLEOTIDE SEQUENCE</scope>
</reference>
<keyword evidence="7 8" id="KW-0694">RNA-binding</keyword>
<keyword evidence="2" id="KW-0963">Cytoplasm</keyword>
<evidence type="ECO:0000256" key="8">
    <source>
        <dbReference type="PROSITE-ProRule" id="PRU00855"/>
    </source>
</evidence>
<evidence type="ECO:0000313" key="10">
    <source>
        <dbReference type="EMBL" id="CAI9609597.1"/>
    </source>
</evidence>
<comment type="similarity">
    <text evidence="8">Belongs to the nanos family.</text>
</comment>
<accession>A0ABN9GJI0</accession>
<dbReference type="InterPro" id="IPR038129">
    <property type="entry name" value="Nanos_sf"/>
</dbReference>
<feature type="domain" description="Nanos-type" evidence="9">
    <location>
        <begin position="1"/>
        <end position="55"/>
    </location>
</feature>
<gene>
    <name evidence="10" type="ORF">SPARVUS_LOCUS14268633</name>
</gene>
<keyword evidence="4 8" id="KW-0863">Zinc-finger</keyword>
<dbReference type="Pfam" id="PF05741">
    <property type="entry name" value="zf-nanos"/>
    <property type="match status" value="1"/>
</dbReference>
<dbReference type="InterPro" id="IPR008705">
    <property type="entry name" value="Nanos/Xcar2"/>
</dbReference>
<organism evidence="10 11">
    <name type="scientific">Staurois parvus</name>
    <dbReference type="NCBI Taxonomy" id="386267"/>
    <lineage>
        <taxon>Eukaryota</taxon>
        <taxon>Metazoa</taxon>
        <taxon>Chordata</taxon>
        <taxon>Craniata</taxon>
        <taxon>Vertebrata</taxon>
        <taxon>Euteleostomi</taxon>
        <taxon>Amphibia</taxon>
        <taxon>Batrachia</taxon>
        <taxon>Anura</taxon>
        <taxon>Neobatrachia</taxon>
        <taxon>Ranoidea</taxon>
        <taxon>Ranidae</taxon>
        <taxon>Staurois</taxon>
    </lineage>
</organism>
<proteinExistence type="inferred from homology"/>
<protein>
    <recommendedName>
        <fullName evidence="9">Nanos-type domain-containing protein</fullName>
    </recommendedName>
</protein>
<evidence type="ECO:0000256" key="3">
    <source>
        <dbReference type="ARBA" id="ARBA00022723"/>
    </source>
</evidence>
<comment type="subcellular location">
    <subcellularLocation>
        <location evidence="1">Cytoplasm</location>
    </subcellularLocation>
</comment>
<evidence type="ECO:0000256" key="4">
    <source>
        <dbReference type="ARBA" id="ARBA00022771"/>
    </source>
</evidence>
<dbReference type="Proteomes" id="UP001162483">
    <property type="component" value="Unassembled WGS sequence"/>
</dbReference>
<dbReference type="PROSITE" id="PS51522">
    <property type="entry name" value="ZF_NANOS"/>
    <property type="match status" value="1"/>
</dbReference>
<dbReference type="EMBL" id="CATNWA010018801">
    <property type="protein sequence ID" value="CAI9609597.1"/>
    <property type="molecule type" value="Genomic_DNA"/>
</dbReference>
<keyword evidence="5" id="KW-0862">Zinc</keyword>
<dbReference type="InterPro" id="IPR024161">
    <property type="entry name" value="Znf_nanos-typ"/>
</dbReference>
<evidence type="ECO:0000256" key="1">
    <source>
        <dbReference type="ARBA" id="ARBA00004496"/>
    </source>
</evidence>
<keyword evidence="11" id="KW-1185">Reference proteome</keyword>
<comment type="caution">
    <text evidence="10">The sequence shown here is derived from an EMBL/GenBank/DDBJ whole genome shotgun (WGS) entry which is preliminary data.</text>
</comment>